<evidence type="ECO:0000259" key="1">
    <source>
        <dbReference type="SMART" id="SM00960"/>
    </source>
</evidence>
<comment type="caution">
    <text evidence="2">The sequence shown here is derived from an EMBL/GenBank/DDBJ whole genome shotgun (WGS) entry which is preliminary data.</text>
</comment>
<dbReference type="Gene3D" id="3.30.450.30">
    <property type="entry name" value="Dynein light chain 2a, cytoplasmic"/>
    <property type="match status" value="1"/>
</dbReference>
<evidence type="ECO:0000313" key="3">
    <source>
        <dbReference type="Proteomes" id="UP000669179"/>
    </source>
</evidence>
<dbReference type="InterPro" id="IPR004942">
    <property type="entry name" value="Roadblock/LAMTOR2_dom"/>
</dbReference>
<dbReference type="AlphaFoldDB" id="A0A939T5Z7"/>
<dbReference type="Pfam" id="PF03259">
    <property type="entry name" value="Robl_LC7"/>
    <property type="match status" value="1"/>
</dbReference>
<dbReference type="RefSeq" id="WP_208258017.1">
    <property type="nucleotide sequence ID" value="NZ_JAGEOJ010000009.1"/>
</dbReference>
<feature type="domain" description="Roadblock/LAMTOR2" evidence="1">
    <location>
        <begin position="12"/>
        <end position="100"/>
    </location>
</feature>
<name>A0A939T5Z7_9ACTN</name>
<dbReference type="EMBL" id="JAGEOJ010000009">
    <property type="protein sequence ID" value="MBO2450159.1"/>
    <property type="molecule type" value="Genomic_DNA"/>
</dbReference>
<dbReference type="SMART" id="SM00960">
    <property type="entry name" value="Robl_LC7"/>
    <property type="match status" value="1"/>
</dbReference>
<proteinExistence type="predicted"/>
<organism evidence="2 3">
    <name type="scientific">Actinomadura barringtoniae</name>
    <dbReference type="NCBI Taxonomy" id="1427535"/>
    <lineage>
        <taxon>Bacteria</taxon>
        <taxon>Bacillati</taxon>
        <taxon>Actinomycetota</taxon>
        <taxon>Actinomycetes</taxon>
        <taxon>Streptosporangiales</taxon>
        <taxon>Thermomonosporaceae</taxon>
        <taxon>Actinomadura</taxon>
    </lineage>
</organism>
<accession>A0A939T5Z7</accession>
<dbReference type="Proteomes" id="UP000669179">
    <property type="component" value="Unassembled WGS sequence"/>
</dbReference>
<evidence type="ECO:0000313" key="2">
    <source>
        <dbReference type="EMBL" id="MBO2450159.1"/>
    </source>
</evidence>
<reference evidence="2" key="1">
    <citation type="submission" date="2021-03" db="EMBL/GenBank/DDBJ databases">
        <authorList>
            <person name="Kanchanasin P."/>
            <person name="Saeng-In P."/>
            <person name="Phongsopitanun W."/>
            <person name="Yuki M."/>
            <person name="Kudo T."/>
            <person name="Ohkuma M."/>
            <person name="Tanasupawat S."/>
        </authorList>
    </citation>
    <scope>NUCLEOTIDE SEQUENCE</scope>
    <source>
        <strain evidence="2">GKU 128</strain>
    </source>
</reference>
<protein>
    <submittedName>
        <fullName evidence="2">Roadblock/LC7 domain-containing protein</fullName>
    </submittedName>
</protein>
<gene>
    <name evidence="2" type="ORF">J4573_23855</name>
</gene>
<keyword evidence="3" id="KW-1185">Reference proteome</keyword>
<dbReference type="SUPFAM" id="SSF103196">
    <property type="entry name" value="Roadblock/LC7 domain"/>
    <property type="match status" value="1"/>
</dbReference>
<sequence length="126" mass="12915">MENAATTREAVLTELHALRDSVTGVTDSAVASVDGMLVASDTDGVRPDVLAALAAAALGLGKSTSHEVGMGELREVVTRCQSGHIIVYAIGGTKLLVILGDEGLDITRLHLESRPAVGRLGTLLGA</sequence>